<feature type="compositionally biased region" description="Basic and acidic residues" evidence="1">
    <location>
        <begin position="8"/>
        <end position="18"/>
    </location>
</feature>
<gene>
    <name evidence="2" type="ORF">S03H2_03179</name>
</gene>
<comment type="caution">
    <text evidence="2">The sequence shown here is derived from an EMBL/GenBank/DDBJ whole genome shotgun (WGS) entry which is preliminary data.</text>
</comment>
<organism evidence="2">
    <name type="scientific">marine sediment metagenome</name>
    <dbReference type="NCBI Taxonomy" id="412755"/>
    <lineage>
        <taxon>unclassified sequences</taxon>
        <taxon>metagenomes</taxon>
        <taxon>ecological metagenomes</taxon>
    </lineage>
</organism>
<reference evidence="2" key="1">
    <citation type="journal article" date="2014" name="Front. Microbiol.">
        <title>High frequency of phylogenetically diverse reductive dehalogenase-homologous genes in deep subseafloor sedimentary metagenomes.</title>
        <authorList>
            <person name="Kawai M."/>
            <person name="Futagami T."/>
            <person name="Toyoda A."/>
            <person name="Takaki Y."/>
            <person name="Nishi S."/>
            <person name="Hori S."/>
            <person name="Arai W."/>
            <person name="Tsubouchi T."/>
            <person name="Morono Y."/>
            <person name="Uchiyama I."/>
            <person name="Ito T."/>
            <person name="Fujiyama A."/>
            <person name="Inagaki F."/>
            <person name="Takami H."/>
        </authorList>
    </citation>
    <scope>NUCLEOTIDE SEQUENCE</scope>
    <source>
        <strain evidence="2">Expedition CK06-06</strain>
    </source>
</reference>
<protein>
    <submittedName>
        <fullName evidence="2">Uncharacterized protein</fullName>
    </submittedName>
</protein>
<feature type="region of interest" description="Disordered" evidence="1">
    <location>
        <begin position="1"/>
        <end position="39"/>
    </location>
</feature>
<dbReference type="EMBL" id="BARU01001148">
    <property type="protein sequence ID" value="GAH29671.1"/>
    <property type="molecule type" value="Genomic_DNA"/>
</dbReference>
<evidence type="ECO:0000313" key="2">
    <source>
        <dbReference type="EMBL" id="GAH29671.1"/>
    </source>
</evidence>
<accession>X1E8Q4</accession>
<evidence type="ECO:0000256" key="1">
    <source>
        <dbReference type="SAM" id="MobiDB-lite"/>
    </source>
</evidence>
<dbReference type="AlphaFoldDB" id="X1E8Q4"/>
<feature type="compositionally biased region" description="Low complexity" evidence="1">
    <location>
        <begin position="23"/>
        <end position="37"/>
    </location>
</feature>
<proteinExistence type="predicted"/>
<sequence length="64" mass="7384">MAEFTMEDVDKQVEEIRNKYRQPKQPGQPKQPRQLLPEQRRNVLDALLEKAKGIKKPGGGELQV</sequence>
<name>X1E8Q4_9ZZZZ</name>